<organism evidence="1 2">
    <name type="scientific">Candidatus Neomicrothrix subdominans</name>
    <dbReference type="NCBI Taxonomy" id="2954438"/>
    <lineage>
        <taxon>Bacteria</taxon>
        <taxon>Bacillati</taxon>
        <taxon>Actinomycetota</taxon>
        <taxon>Acidimicrobiia</taxon>
        <taxon>Acidimicrobiales</taxon>
        <taxon>Microthrixaceae</taxon>
        <taxon>Candidatus Neomicrothrix</taxon>
    </lineage>
</organism>
<dbReference type="AlphaFoldDB" id="A0A936NAP9"/>
<sequence>MGDAAATSVRAQIHHVDGHDICRVQVDPSGFPIDATVIKQKPGGPKEKLAEFYVRRLNRTVALDIVEKQKYLAQRWPATPDAP</sequence>
<dbReference type="Proteomes" id="UP000727993">
    <property type="component" value="Unassembled WGS sequence"/>
</dbReference>
<dbReference type="EMBL" id="JADJZA010000001">
    <property type="protein sequence ID" value="MBK9296003.1"/>
    <property type="molecule type" value="Genomic_DNA"/>
</dbReference>
<name>A0A936NAP9_9ACTN</name>
<evidence type="ECO:0000313" key="2">
    <source>
        <dbReference type="Proteomes" id="UP000727993"/>
    </source>
</evidence>
<accession>A0A936NAP9</accession>
<reference evidence="1 2" key="1">
    <citation type="submission" date="2020-10" db="EMBL/GenBank/DDBJ databases">
        <title>Connecting structure to function with the recovery of over 1000 high-quality activated sludge metagenome-assembled genomes encoding full-length rRNA genes using long-read sequencing.</title>
        <authorList>
            <person name="Singleton C.M."/>
            <person name="Petriglieri F."/>
            <person name="Kristensen J.M."/>
            <person name="Kirkegaard R.H."/>
            <person name="Michaelsen T.Y."/>
            <person name="Andersen M.H."/>
            <person name="Karst S.M."/>
            <person name="Dueholm M.S."/>
            <person name="Nielsen P.H."/>
            <person name="Albertsen M."/>
        </authorList>
    </citation>
    <scope>NUCLEOTIDE SEQUENCE [LARGE SCALE GENOMIC DNA]</scope>
    <source>
        <strain evidence="1">Lyne_18-Q3-R50-59_MAXAC.006</strain>
    </source>
</reference>
<comment type="caution">
    <text evidence="1">The sequence shown here is derived from an EMBL/GenBank/DDBJ whole genome shotgun (WGS) entry which is preliminary data.</text>
</comment>
<proteinExistence type="predicted"/>
<protein>
    <submittedName>
        <fullName evidence="1">Uncharacterized protein</fullName>
    </submittedName>
</protein>
<gene>
    <name evidence="1" type="ORF">IPN02_03835</name>
</gene>
<evidence type="ECO:0000313" key="1">
    <source>
        <dbReference type="EMBL" id="MBK9296003.1"/>
    </source>
</evidence>